<dbReference type="NCBIfam" id="NF047751">
    <property type="entry name" value="HepT_toxin"/>
    <property type="match status" value="1"/>
</dbReference>
<dbReference type="InterPro" id="IPR008201">
    <property type="entry name" value="HepT-like"/>
</dbReference>
<sequence>MYFVNREKIEEILTYMEKILDEYSKSSYQSFSDKLAIERLTHISIEAIIDVGNMMIDGFIMRDPGSYEDIIDILTDEQVLPEEEQEGYKQLIGIRKMIVQHYTAVDHQTIKDTWSRQFNEIQEFPDRIRYYLNHELGPVSAFSNDSK</sequence>
<dbReference type="Gene3D" id="1.20.120.580">
    <property type="entry name" value="bsu32300-like"/>
    <property type="match status" value="1"/>
</dbReference>
<dbReference type="InterPro" id="IPR037038">
    <property type="entry name" value="HepT-like_sf"/>
</dbReference>
<dbReference type="EMBL" id="FOOG01000013">
    <property type="protein sequence ID" value="SFF90013.1"/>
    <property type="molecule type" value="Genomic_DNA"/>
</dbReference>
<evidence type="ECO:0000313" key="5">
    <source>
        <dbReference type="EMBL" id="SFF90013.1"/>
    </source>
</evidence>
<dbReference type="AlphaFoldDB" id="A0A1I2MEX6"/>
<dbReference type="InterPro" id="IPR052379">
    <property type="entry name" value="Type_VII_TA_RNase"/>
</dbReference>
<dbReference type="GO" id="GO:0016787">
    <property type="term" value="F:hydrolase activity"/>
    <property type="evidence" value="ECO:0007669"/>
    <property type="project" value="UniProtKB-KW"/>
</dbReference>
<keyword evidence="2" id="KW-0540">Nuclease</keyword>
<accession>A0A1I2MEX6</accession>
<evidence type="ECO:0000256" key="3">
    <source>
        <dbReference type="ARBA" id="ARBA00022801"/>
    </source>
</evidence>
<comment type="similarity">
    <text evidence="4">Belongs to the HepT RNase toxin family.</text>
</comment>
<name>A0A1I2MEX6_9BACI</name>
<keyword evidence="3" id="KW-0378">Hydrolase</keyword>
<reference evidence="6" key="1">
    <citation type="submission" date="2016-10" db="EMBL/GenBank/DDBJ databases">
        <authorList>
            <person name="Varghese N."/>
            <person name="Submissions S."/>
        </authorList>
    </citation>
    <scope>NUCLEOTIDE SEQUENCE [LARGE SCALE GENOMIC DNA]</scope>
    <source>
        <strain evidence="6">FP5</strain>
    </source>
</reference>
<gene>
    <name evidence="5" type="ORF">SAMN05216353_1131</name>
</gene>
<proteinExistence type="inferred from homology"/>
<dbReference type="OrthoDB" id="2375467at2"/>
<evidence type="ECO:0000313" key="6">
    <source>
        <dbReference type="Proteomes" id="UP000198897"/>
    </source>
</evidence>
<organism evidence="5 6">
    <name type="scientific">Halobacillus alkaliphilus</name>
    <dbReference type="NCBI Taxonomy" id="396056"/>
    <lineage>
        <taxon>Bacteria</taxon>
        <taxon>Bacillati</taxon>
        <taxon>Bacillota</taxon>
        <taxon>Bacilli</taxon>
        <taxon>Bacillales</taxon>
        <taxon>Bacillaceae</taxon>
        <taxon>Halobacillus</taxon>
    </lineage>
</organism>
<dbReference type="GO" id="GO:0110001">
    <property type="term" value="C:toxin-antitoxin complex"/>
    <property type="evidence" value="ECO:0007669"/>
    <property type="project" value="InterPro"/>
</dbReference>
<dbReference type="PANTHER" id="PTHR33397:SF5">
    <property type="entry name" value="RNASE YUTE-RELATED"/>
    <property type="match status" value="1"/>
</dbReference>
<dbReference type="Pfam" id="PF01934">
    <property type="entry name" value="HepT-like"/>
    <property type="match status" value="1"/>
</dbReference>
<keyword evidence="1" id="KW-1277">Toxin-antitoxin system</keyword>
<dbReference type="GO" id="GO:0004540">
    <property type="term" value="F:RNA nuclease activity"/>
    <property type="evidence" value="ECO:0007669"/>
    <property type="project" value="InterPro"/>
</dbReference>
<protein>
    <submittedName>
        <fullName evidence="5">Uncharacterized conserved protein YutE, UPF0331/DUF86 family</fullName>
    </submittedName>
</protein>
<evidence type="ECO:0000256" key="1">
    <source>
        <dbReference type="ARBA" id="ARBA00022649"/>
    </source>
</evidence>
<dbReference type="PANTHER" id="PTHR33397">
    <property type="entry name" value="UPF0331 PROTEIN YUTE"/>
    <property type="match status" value="1"/>
</dbReference>
<dbReference type="RefSeq" id="WP_089751741.1">
    <property type="nucleotide sequence ID" value="NZ_FOOG01000013.1"/>
</dbReference>
<dbReference type="Proteomes" id="UP000198897">
    <property type="component" value="Unassembled WGS sequence"/>
</dbReference>
<evidence type="ECO:0000256" key="2">
    <source>
        <dbReference type="ARBA" id="ARBA00022722"/>
    </source>
</evidence>
<evidence type="ECO:0000256" key="4">
    <source>
        <dbReference type="ARBA" id="ARBA00024207"/>
    </source>
</evidence>
<keyword evidence="6" id="KW-1185">Reference proteome</keyword>